<accession>A0ABV0V782</accession>
<reference evidence="2 3" key="1">
    <citation type="submission" date="2021-06" db="EMBL/GenBank/DDBJ databases">
        <authorList>
            <person name="Palmer J.M."/>
        </authorList>
    </citation>
    <scope>NUCLEOTIDE SEQUENCE [LARGE SCALE GENOMIC DNA]</scope>
    <source>
        <strain evidence="3">if_2019</strain>
        <tissue evidence="2">Muscle</tissue>
    </source>
</reference>
<sequence>METNLFIFIAFMILKFFFKSHLFFQFTNLAVRGVQRSAGTLKQRLFPFNKISQFAFVMHLHKMCVLIILFSVCLVKFQQKVGKMKNSQLKNRALFVAVKMLSVSLQE</sequence>
<evidence type="ECO:0000256" key="1">
    <source>
        <dbReference type="SAM" id="Phobius"/>
    </source>
</evidence>
<keyword evidence="3" id="KW-1185">Reference proteome</keyword>
<feature type="transmembrane region" description="Helical" evidence="1">
    <location>
        <begin position="54"/>
        <end position="75"/>
    </location>
</feature>
<dbReference type="Proteomes" id="UP001482620">
    <property type="component" value="Unassembled WGS sequence"/>
</dbReference>
<keyword evidence="1" id="KW-0812">Transmembrane</keyword>
<name>A0ABV0V782_9TELE</name>
<keyword evidence="1" id="KW-0472">Membrane</keyword>
<dbReference type="EMBL" id="JAHRIQ010097025">
    <property type="protein sequence ID" value="MEQ2253215.1"/>
    <property type="molecule type" value="Genomic_DNA"/>
</dbReference>
<proteinExistence type="predicted"/>
<evidence type="ECO:0000313" key="2">
    <source>
        <dbReference type="EMBL" id="MEQ2253215.1"/>
    </source>
</evidence>
<protein>
    <submittedName>
        <fullName evidence="2">Uncharacterized protein</fullName>
    </submittedName>
</protein>
<gene>
    <name evidence="2" type="ORF">ILYODFUR_029924</name>
</gene>
<feature type="transmembrane region" description="Helical" evidence="1">
    <location>
        <begin position="5"/>
        <end position="24"/>
    </location>
</feature>
<evidence type="ECO:0000313" key="3">
    <source>
        <dbReference type="Proteomes" id="UP001482620"/>
    </source>
</evidence>
<keyword evidence="1" id="KW-1133">Transmembrane helix</keyword>
<organism evidence="2 3">
    <name type="scientific">Ilyodon furcidens</name>
    <name type="common">goldbreast splitfin</name>
    <dbReference type="NCBI Taxonomy" id="33524"/>
    <lineage>
        <taxon>Eukaryota</taxon>
        <taxon>Metazoa</taxon>
        <taxon>Chordata</taxon>
        <taxon>Craniata</taxon>
        <taxon>Vertebrata</taxon>
        <taxon>Euteleostomi</taxon>
        <taxon>Actinopterygii</taxon>
        <taxon>Neopterygii</taxon>
        <taxon>Teleostei</taxon>
        <taxon>Neoteleostei</taxon>
        <taxon>Acanthomorphata</taxon>
        <taxon>Ovalentaria</taxon>
        <taxon>Atherinomorphae</taxon>
        <taxon>Cyprinodontiformes</taxon>
        <taxon>Goodeidae</taxon>
        <taxon>Ilyodon</taxon>
    </lineage>
</organism>
<comment type="caution">
    <text evidence="2">The sequence shown here is derived from an EMBL/GenBank/DDBJ whole genome shotgun (WGS) entry which is preliminary data.</text>
</comment>